<accession>N6YZP2</accession>
<dbReference type="AlphaFoldDB" id="N6YZP2"/>
<comment type="caution">
    <text evidence="2">The sequence shown here is derived from an EMBL/GenBank/DDBJ whole genome shotgun (WGS) entry which is preliminary data.</text>
</comment>
<evidence type="ECO:0000313" key="2">
    <source>
        <dbReference type="EMBL" id="ENO87623.1"/>
    </source>
</evidence>
<keyword evidence="1" id="KW-0812">Transmembrane</keyword>
<evidence type="ECO:0000256" key="1">
    <source>
        <dbReference type="SAM" id="Phobius"/>
    </source>
</evidence>
<protein>
    <submittedName>
        <fullName evidence="2">Uncharacterized protein</fullName>
    </submittedName>
</protein>
<evidence type="ECO:0000313" key="3">
    <source>
        <dbReference type="Proteomes" id="UP000013042"/>
    </source>
</evidence>
<proteinExistence type="predicted"/>
<keyword evidence="1" id="KW-1133">Transmembrane helix</keyword>
<dbReference type="EMBL" id="AMXD01000015">
    <property type="protein sequence ID" value="ENO87623.1"/>
    <property type="molecule type" value="Genomic_DNA"/>
</dbReference>
<reference evidence="2 3" key="1">
    <citation type="submission" date="2012-09" db="EMBL/GenBank/DDBJ databases">
        <title>Draft Genome Sequences of 6 Strains from Genus Thauera.</title>
        <authorList>
            <person name="Liu B."/>
            <person name="Shapleigh J.P."/>
            <person name="Frostegard A.H."/>
        </authorList>
    </citation>
    <scope>NUCLEOTIDE SEQUENCE [LARGE SCALE GENOMIC DNA]</scope>
    <source>
        <strain evidence="2 3">S2</strain>
    </source>
</reference>
<name>N6YZP2_THASP</name>
<sequence>MEHSRETERERGEYLPLAWARLGGAVEPQQFKGKTKRKSRQAAIQAKRGMSGGALIEALAYLALGAWAAAVVLWLLEVLP</sequence>
<gene>
    <name evidence="2" type="ORF">C665_04496</name>
</gene>
<organism evidence="2 3">
    <name type="scientific">Thauera aminoaromatica S2</name>
    <dbReference type="NCBI Taxonomy" id="1234381"/>
    <lineage>
        <taxon>Bacteria</taxon>
        <taxon>Pseudomonadati</taxon>
        <taxon>Pseudomonadota</taxon>
        <taxon>Betaproteobacteria</taxon>
        <taxon>Rhodocyclales</taxon>
        <taxon>Zoogloeaceae</taxon>
        <taxon>Thauera</taxon>
    </lineage>
</organism>
<keyword evidence="1" id="KW-0472">Membrane</keyword>
<dbReference type="Proteomes" id="UP000013042">
    <property type="component" value="Unassembled WGS sequence"/>
</dbReference>
<feature type="transmembrane region" description="Helical" evidence="1">
    <location>
        <begin position="54"/>
        <end position="76"/>
    </location>
</feature>